<dbReference type="EMBL" id="JBHULZ010000040">
    <property type="protein sequence ID" value="MFD2697883.1"/>
    <property type="molecule type" value="Genomic_DNA"/>
</dbReference>
<proteinExistence type="predicted"/>
<protein>
    <submittedName>
        <fullName evidence="3">BatA domain-containing protein</fullName>
    </submittedName>
</protein>
<keyword evidence="1" id="KW-1133">Transmembrane helix</keyword>
<reference evidence="4" key="1">
    <citation type="journal article" date="2019" name="Int. J. Syst. Evol. Microbiol.">
        <title>The Global Catalogue of Microorganisms (GCM) 10K type strain sequencing project: providing services to taxonomists for standard genome sequencing and annotation.</title>
        <authorList>
            <consortium name="The Broad Institute Genomics Platform"/>
            <consortium name="The Broad Institute Genome Sequencing Center for Infectious Disease"/>
            <person name="Wu L."/>
            <person name="Ma J."/>
        </authorList>
    </citation>
    <scope>NUCLEOTIDE SEQUENCE [LARGE SCALE GENOMIC DNA]</scope>
    <source>
        <strain evidence="4">KCTC 42255</strain>
    </source>
</reference>
<sequence length="641" mass="74634">MAFKNIAVLYGLFLLLIPILIHLFQFRKFKSTPFTNVAFLKKIELQSRKSSQLKKWLVLLSRLLMLSAIILAFAEPFIPAKTKKYEDQTLNVYLDNSLSMQHKNQGISLFEQAKQELLQYLPKDKTFNLVTNNHTYSNISINEFQDELFDLEYSPTQPDFKEIYLNVERLQENPNLPYTFLILSDGLHASNHTDSIAAKTTDWHWVHYQAKKHTNVKIDTAFIKQNTYETIALWASFSSNTSIDHPISVSVYDDNKLLGKRTLIFQDSLKQTLPFIINQSSIRQGRIEVDQNDLAYDNFLYFTKQQTPPINIVSINSVSDDFLKHIFSNDPDFTYNNFTLNTIDYKVLQEADLIVLNELKSIPTALSGHLKTHLDKQKQLIFILPDVQIDKNLRQFAQKRGIGIGDFNQNELKIAKINYEHPLLKGVFKKKTTNFDYPKVSSYFDLSGIQANIISFSTGEPFLVKKENVYAFAAAFNKENSNYKRSPLIVPSLYTIAKNSGAQEVMYHTTYTNQEIRLPHSLEKDQIVQLIHPQEKFIPRQRIFDDYLQISLNQEPYFAGFYKLLKGTDTLRRLAFNHPRTESKLTKSESKTFETFKKHKSIADFTYLVNKQSEEQKLWKWFIIFALLFLLIETLLLKRLK</sequence>
<organism evidence="3 4">
    <name type="scientific">Mesonia sediminis</name>
    <dbReference type="NCBI Taxonomy" id="1703946"/>
    <lineage>
        <taxon>Bacteria</taxon>
        <taxon>Pseudomonadati</taxon>
        <taxon>Bacteroidota</taxon>
        <taxon>Flavobacteriia</taxon>
        <taxon>Flavobacteriales</taxon>
        <taxon>Flavobacteriaceae</taxon>
        <taxon>Mesonia</taxon>
    </lineage>
</organism>
<dbReference type="InterPro" id="IPR011933">
    <property type="entry name" value="Double_TM_dom"/>
</dbReference>
<dbReference type="InterPro" id="IPR024163">
    <property type="entry name" value="Aerotolerance_reg_N"/>
</dbReference>
<keyword evidence="4" id="KW-1185">Reference proteome</keyword>
<feature type="transmembrane region" description="Helical" evidence="1">
    <location>
        <begin position="56"/>
        <end position="74"/>
    </location>
</feature>
<name>A0ABW5SED8_9FLAO</name>
<dbReference type="Proteomes" id="UP001597357">
    <property type="component" value="Unassembled WGS sequence"/>
</dbReference>
<evidence type="ECO:0000313" key="3">
    <source>
        <dbReference type="EMBL" id="MFD2697883.1"/>
    </source>
</evidence>
<feature type="domain" description="Aerotolerance regulator N-terminal" evidence="2">
    <location>
        <begin position="1"/>
        <end position="76"/>
    </location>
</feature>
<dbReference type="NCBIfam" id="TIGR02226">
    <property type="entry name" value="two_anch"/>
    <property type="match status" value="1"/>
</dbReference>
<accession>A0ABW5SED8</accession>
<dbReference type="Pfam" id="PF07584">
    <property type="entry name" value="BatA"/>
    <property type="match status" value="1"/>
</dbReference>
<dbReference type="PANTHER" id="PTHR37464:SF1">
    <property type="entry name" value="BLL2463 PROTEIN"/>
    <property type="match status" value="1"/>
</dbReference>
<evidence type="ECO:0000259" key="2">
    <source>
        <dbReference type="Pfam" id="PF07584"/>
    </source>
</evidence>
<evidence type="ECO:0000313" key="4">
    <source>
        <dbReference type="Proteomes" id="UP001597357"/>
    </source>
</evidence>
<feature type="transmembrane region" description="Helical" evidence="1">
    <location>
        <begin position="6"/>
        <end position="24"/>
    </location>
</feature>
<dbReference type="RefSeq" id="WP_379046538.1">
    <property type="nucleotide sequence ID" value="NZ_JBHULZ010000040.1"/>
</dbReference>
<gene>
    <name evidence="3" type="ORF">ACFSQ0_07755</name>
</gene>
<evidence type="ECO:0000256" key="1">
    <source>
        <dbReference type="SAM" id="Phobius"/>
    </source>
</evidence>
<comment type="caution">
    <text evidence="3">The sequence shown here is derived from an EMBL/GenBank/DDBJ whole genome shotgun (WGS) entry which is preliminary data.</text>
</comment>
<keyword evidence="1" id="KW-0472">Membrane</keyword>
<dbReference type="PANTHER" id="PTHR37464">
    <property type="entry name" value="BLL2463 PROTEIN"/>
    <property type="match status" value="1"/>
</dbReference>
<keyword evidence="1" id="KW-0812">Transmembrane</keyword>
<feature type="transmembrane region" description="Helical" evidence="1">
    <location>
        <begin position="618"/>
        <end position="637"/>
    </location>
</feature>